<comment type="caution">
    <text evidence="2">The sequence shown here is derived from an EMBL/GenBank/DDBJ whole genome shotgun (WGS) entry which is preliminary data.</text>
</comment>
<dbReference type="Proteomes" id="UP001489004">
    <property type="component" value="Unassembled WGS sequence"/>
</dbReference>
<evidence type="ECO:0000256" key="1">
    <source>
        <dbReference type="SAM" id="MobiDB-lite"/>
    </source>
</evidence>
<organism evidence="2 3">
    <name type="scientific">[Myrmecia] bisecta</name>
    <dbReference type="NCBI Taxonomy" id="41462"/>
    <lineage>
        <taxon>Eukaryota</taxon>
        <taxon>Viridiplantae</taxon>
        <taxon>Chlorophyta</taxon>
        <taxon>core chlorophytes</taxon>
        <taxon>Trebouxiophyceae</taxon>
        <taxon>Trebouxiales</taxon>
        <taxon>Trebouxiaceae</taxon>
        <taxon>Myrmecia</taxon>
    </lineage>
</organism>
<name>A0AAW1R482_9CHLO</name>
<protein>
    <submittedName>
        <fullName evidence="2">Uncharacterized protein</fullName>
    </submittedName>
</protein>
<feature type="region of interest" description="Disordered" evidence="1">
    <location>
        <begin position="1"/>
        <end position="53"/>
    </location>
</feature>
<evidence type="ECO:0000313" key="3">
    <source>
        <dbReference type="Proteomes" id="UP001489004"/>
    </source>
</evidence>
<dbReference type="AlphaFoldDB" id="A0AAW1R482"/>
<proteinExistence type="predicted"/>
<reference evidence="2 3" key="1">
    <citation type="journal article" date="2024" name="Nat. Commun.">
        <title>Phylogenomics reveals the evolutionary origins of lichenization in chlorophyte algae.</title>
        <authorList>
            <person name="Puginier C."/>
            <person name="Libourel C."/>
            <person name="Otte J."/>
            <person name="Skaloud P."/>
            <person name="Haon M."/>
            <person name="Grisel S."/>
            <person name="Petersen M."/>
            <person name="Berrin J.G."/>
            <person name="Delaux P.M."/>
            <person name="Dal Grande F."/>
            <person name="Keller J."/>
        </authorList>
    </citation>
    <scope>NUCLEOTIDE SEQUENCE [LARGE SCALE GENOMIC DNA]</scope>
    <source>
        <strain evidence="2 3">SAG 2043</strain>
    </source>
</reference>
<evidence type="ECO:0000313" key="2">
    <source>
        <dbReference type="EMBL" id="KAK9828551.1"/>
    </source>
</evidence>
<sequence>MDNTHKTPATQVPAQAQQQEQVEPQHAGRNNPGQTPGEPEGRDVKHAGPSQALNESTADYRVMLGCAVAVAEMGDFGGAFSAMSQYINLPLSGHPEEQTPAFKAFVRCQGSTPGPIPACIMSEVYCKALAGYSNTGQAERDNWMAKMRRIRSKM</sequence>
<keyword evidence="3" id="KW-1185">Reference proteome</keyword>
<feature type="compositionally biased region" description="Low complexity" evidence="1">
    <location>
        <begin position="7"/>
        <end position="25"/>
    </location>
</feature>
<accession>A0AAW1R482</accession>
<dbReference type="EMBL" id="JALJOR010000001">
    <property type="protein sequence ID" value="KAK9828551.1"/>
    <property type="molecule type" value="Genomic_DNA"/>
</dbReference>
<gene>
    <name evidence="2" type="ORF">WJX72_000713</name>
</gene>